<name>A0A1I5TR30_HYMAR</name>
<sequence>MQTLTLPALYNRAAKVQQNLILRHDLPANAQRVVLESRRVESVLGVWYVGILTWEMHRVVTNFNERTWTSEQQVEITPYTRNLGVSAVDWRHEALA</sequence>
<accession>A0A1I5TR30</accession>
<evidence type="ECO:0000313" key="1">
    <source>
        <dbReference type="EMBL" id="SFP85495.1"/>
    </source>
</evidence>
<protein>
    <submittedName>
        <fullName evidence="1">Uncharacterized protein</fullName>
    </submittedName>
</protein>
<dbReference type="EMBL" id="FOXS01000001">
    <property type="protein sequence ID" value="SFP85495.1"/>
    <property type="molecule type" value="Genomic_DNA"/>
</dbReference>
<dbReference type="AlphaFoldDB" id="A0A1I5TR30"/>
<dbReference type="Proteomes" id="UP000199029">
    <property type="component" value="Unassembled WGS sequence"/>
</dbReference>
<reference evidence="2" key="1">
    <citation type="submission" date="2016-10" db="EMBL/GenBank/DDBJ databases">
        <authorList>
            <person name="Varghese N."/>
            <person name="Submissions S."/>
        </authorList>
    </citation>
    <scope>NUCLEOTIDE SEQUENCE [LARGE SCALE GENOMIC DNA]</scope>
    <source>
        <strain evidence="2">OR362-8,ATCC BAA-1266,JCM 13504</strain>
    </source>
</reference>
<organism evidence="1 2">
    <name type="scientific">Hymenobacter arizonensis</name>
    <name type="common">Siccationidurans arizonensis</name>
    <dbReference type="NCBI Taxonomy" id="1227077"/>
    <lineage>
        <taxon>Bacteria</taxon>
        <taxon>Pseudomonadati</taxon>
        <taxon>Bacteroidota</taxon>
        <taxon>Cytophagia</taxon>
        <taxon>Cytophagales</taxon>
        <taxon>Hymenobacteraceae</taxon>
        <taxon>Hymenobacter</taxon>
    </lineage>
</organism>
<proteinExistence type="predicted"/>
<dbReference type="RefSeq" id="WP_092668749.1">
    <property type="nucleotide sequence ID" value="NZ_FOXS01000001.1"/>
</dbReference>
<gene>
    <name evidence="1" type="ORF">SAMN04515668_0571</name>
</gene>
<evidence type="ECO:0000313" key="2">
    <source>
        <dbReference type="Proteomes" id="UP000199029"/>
    </source>
</evidence>
<keyword evidence="2" id="KW-1185">Reference proteome</keyword>